<organism evidence="2 3">
    <name type="scientific">Rarobacter faecitabidus</name>
    <dbReference type="NCBI Taxonomy" id="13243"/>
    <lineage>
        <taxon>Bacteria</taxon>
        <taxon>Bacillati</taxon>
        <taxon>Actinomycetota</taxon>
        <taxon>Actinomycetes</taxon>
        <taxon>Micrococcales</taxon>
        <taxon>Rarobacteraceae</taxon>
        <taxon>Rarobacter</taxon>
    </lineage>
</organism>
<dbReference type="AlphaFoldDB" id="A0A542ZUH0"/>
<evidence type="ECO:0000256" key="1">
    <source>
        <dbReference type="SAM" id="MobiDB-lite"/>
    </source>
</evidence>
<protein>
    <submittedName>
        <fullName evidence="2">Uncharacterized protein</fullName>
    </submittedName>
</protein>
<evidence type="ECO:0000313" key="3">
    <source>
        <dbReference type="Proteomes" id="UP000315389"/>
    </source>
</evidence>
<name>A0A542ZUH0_RARFA</name>
<dbReference type="Proteomes" id="UP000315389">
    <property type="component" value="Unassembled WGS sequence"/>
</dbReference>
<comment type="caution">
    <text evidence="2">The sequence shown here is derived from an EMBL/GenBank/DDBJ whole genome shotgun (WGS) entry which is preliminary data.</text>
</comment>
<gene>
    <name evidence="2" type="ORF">FB461_0475</name>
</gene>
<accession>A0A542ZUH0</accession>
<sequence length="128" mass="13510">MVPVNAAHPSTEWHHGPGGRADEDSQAALLSTQSQRCFNGTAAPALSSVSSYATRTETHGEELIAGLRVPYQSLPERADQKEVLDVEPELHHVATVRNNFAIVGYRNQGSALPADTVHGSGQALASAA</sequence>
<reference evidence="2 3" key="1">
    <citation type="submission" date="2019-06" db="EMBL/GenBank/DDBJ databases">
        <title>Sequencing the genomes of 1000 actinobacteria strains.</title>
        <authorList>
            <person name="Klenk H.-P."/>
        </authorList>
    </citation>
    <scope>NUCLEOTIDE SEQUENCE [LARGE SCALE GENOMIC DNA]</scope>
    <source>
        <strain evidence="2 3">DSM 4813</strain>
    </source>
</reference>
<proteinExistence type="predicted"/>
<feature type="compositionally biased region" description="Basic and acidic residues" evidence="1">
    <location>
        <begin position="11"/>
        <end position="23"/>
    </location>
</feature>
<feature type="region of interest" description="Disordered" evidence="1">
    <location>
        <begin position="1"/>
        <end position="32"/>
    </location>
</feature>
<dbReference type="EMBL" id="VFOS01000001">
    <property type="protein sequence ID" value="TQL63992.1"/>
    <property type="molecule type" value="Genomic_DNA"/>
</dbReference>
<evidence type="ECO:0000313" key="2">
    <source>
        <dbReference type="EMBL" id="TQL63992.1"/>
    </source>
</evidence>
<keyword evidence="3" id="KW-1185">Reference proteome</keyword>